<evidence type="ECO:0000313" key="11">
    <source>
        <dbReference type="Proteomes" id="UP000887540"/>
    </source>
</evidence>
<evidence type="ECO:0000256" key="9">
    <source>
        <dbReference type="SAM" id="MobiDB-lite"/>
    </source>
</evidence>
<accession>A0A914DY35</accession>
<dbReference type="PANTHER" id="PTHR31501:SF7">
    <property type="entry name" value="CALCIUM RELEASE-ACTIVATED CALCIUM CHANNEL PROTEIN 1"/>
    <property type="match status" value="1"/>
</dbReference>
<dbReference type="AlphaFoldDB" id="A0A914DY35"/>
<dbReference type="InterPro" id="IPR038350">
    <property type="entry name" value="Orai_sf"/>
</dbReference>
<organism evidence="11 12">
    <name type="scientific">Acrobeloides nanus</name>
    <dbReference type="NCBI Taxonomy" id="290746"/>
    <lineage>
        <taxon>Eukaryota</taxon>
        <taxon>Metazoa</taxon>
        <taxon>Ecdysozoa</taxon>
        <taxon>Nematoda</taxon>
        <taxon>Chromadorea</taxon>
        <taxon>Rhabditida</taxon>
        <taxon>Tylenchina</taxon>
        <taxon>Cephalobomorpha</taxon>
        <taxon>Cephaloboidea</taxon>
        <taxon>Cephalobidae</taxon>
        <taxon>Acrobeloides</taxon>
    </lineage>
</organism>
<comment type="subcellular location">
    <subcellularLocation>
        <location evidence="1">Membrane</location>
        <topology evidence="1">Multi-pass membrane protein</topology>
    </subcellularLocation>
</comment>
<feature type="transmembrane region" description="Helical" evidence="10">
    <location>
        <begin position="122"/>
        <end position="152"/>
    </location>
</feature>
<dbReference type="Proteomes" id="UP000887540">
    <property type="component" value="Unplaced"/>
</dbReference>
<dbReference type="Pfam" id="PF07856">
    <property type="entry name" value="Orai-1"/>
    <property type="match status" value="1"/>
</dbReference>
<feature type="transmembrane region" description="Helical" evidence="10">
    <location>
        <begin position="206"/>
        <end position="228"/>
    </location>
</feature>
<dbReference type="GO" id="GO:0002115">
    <property type="term" value="P:store-operated calcium entry"/>
    <property type="evidence" value="ECO:0007669"/>
    <property type="project" value="TreeGrafter"/>
</dbReference>
<dbReference type="InterPro" id="IPR012446">
    <property type="entry name" value="CRAC_channel"/>
</dbReference>
<feature type="transmembrane region" description="Helical" evidence="10">
    <location>
        <begin position="172"/>
        <end position="194"/>
    </location>
</feature>
<evidence type="ECO:0000256" key="10">
    <source>
        <dbReference type="SAM" id="Phobius"/>
    </source>
</evidence>
<dbReference type="Gene3D" id="1.20.140.140">
    <property type="entry name" value="Calcium release-activated calcium channel protein Orai"/>
    <property type="match status" value="1"/>
</dbReference>
<evidence type="ECO:0000256" key="8">
    <source>
        <dbReference type="ARBA" id="ARBA00080439"/>
    </source>
</evidence>
<evidence type="ECO:0000256" key="3">
    <source>
        <dbReference type="ARBA" id="ARBA00022692"/>
    </source>
</evidence>
<evidence type="ECO:0000256" key="5">
    <source>
        <dbReference type="ARBA" id="ARBA00023136"/>
    </source>
</evidence>
<keyword evidence="5 10" id="KW-0472">Membrane</keyword>
<protein>
    <recommendedName>
        <fullName evidence="7">Protein orai</fullName>
    </recommendedName>
    <alternativeName>
        <fullName evidence="8">Store-operated calcium channel</fullName>
    </alternativeName>
</protein>
<dbReference type="WBParaSite" id="ACRNAN_scaffold4410.g12791.t1">
    <property type="protein sequence ID" value="ACRNAN_scaffold4410.g12791.t1"/>
    <property type="gene ID" value="ACRNAN_scaffold4410.g12791"/>
</dbReference>
<evidence type="ECO:0000256" key="1">
    <source>
        <dbReference type="ARBA" id="ARBA00004141"/>
    </source>
</evidence>
<dbReference type="PANTHER" id="PTHR31501">
    <property type="entry name" value="CALCIUM RELEASE-ACTIVATED CALCIUM CHANNEL PROTEIN 1"/>
    <property type="match status" value="1"/>
</dbReference>
<sequence length="281" mass="32015">MIEVEQKNYLHIKSSPSNHLLTSKSTPSPKPSFYSDNQQYYLTSSHSTNGDLPYTERQFYIPVRNETDDQEKNGDELTSFSQYRYELSRKQLKASSNISALLAGFAMVALVELHYPKDTPHALLIILAIVTTLLVSVHLLALMMSTCILPYIEATGCTKDSPHIKLKFYIELSWIFSTCLGLVLFLLEIVLIFYMKFLDINFEVGAYITTIMLVPVFIMFGVISYLIHRSIVSYSVGRGVDKIDEMTNILIEKELMHKSNKAQQNHVVFGLDEETTNVKHV</sequence>
<comment type="similarity">
    <text evidence="2">Belongs to the Orai family.</text>
</comment>
<evidence type="ECO:0000256" key="4">
    <source>
        <dbReference type="ARBA" id="ARBA00022989"/>
    </source>
</evidence>
<dbReference type="GO" id="GO:0016020">
    <property type="term" value="C:membrane"/>
    <property type="evidence" value="ECO:0007669"/>
    <property type="project" value="UniProtKB-SubCell"/>
</dbReference>
<proteinExistence type="inferred from homology"/>
<comment type="function">
    <text evidence="6">Ca(2+) release-activated Ca(2+)-like (CRAC-like) channel subunit which mediates Ca(2+) influx and increase in Ca(2+)-selective current by synergy with the Ca(2+) sensor, stim-1. Required for Ca(2+) and IP3-dependent contractile activity of sheath cells and the spermatheca. Affects brood size and somatic cell function.</text>
</comment>
<evidence type="ECO:0000256" key="7">
    <source>
        <dbReference type="ARBA" id="ARBA00070070"/>
    </source>
</evidence>
<dbReference type="GO" id="GO:0015279">
    <property type="term" value="F:store-operated calcium channel activity"/>
    <property type="evidence" value="ECO:0007669"/>
    <property type="project" value="TreeGrafter"/>
</dbReference>
<keyword evidence="11" id="KW-1185">Reference proteome</keyword>
<reference evidence="12" key="1">
    <citation type="submission" date="2022-11" db="UniProtKB">
        <authorList>
            <consortium name="WormBaseParasite"/>
        </authorList>
    </citation>
    <scope>IDENTIFICATION</scope>
</reference>
<evidence type="ECO:0000256" key="2">
    <source>
        <dbReference type="ARBA" id="ARBA00008062"/>
    </source>
</evidence>
<evidence type="ECO:0000256" key="6">
    <source>
        <dbReference type="ARBA" id="ARBA00057852"/>
    </source>
</evidence>
<dbReference type="FunFam" id="1.20.140.140:FF:000003">
    <property type="entry name" value="Protein orai"/>
    <property type="match status" value="1"/>
</dbReference>
<name>A0A914DY35_9BILA</name>
<keyword evidence="4 10" id="KW-1133">Transmembrane helix</keyword>
<feature type="transmembrane region" description="Helical" evidence="10">
    <location>
        <begin position="98"/>
        <end position="116"/>
    </location>
</feature>
<feature type="region of interest" description="Disordered" evidence="9">
    <location>
        <begin position="15"/>
        <end position="36"/>
    </location>
</feature>
<keyword evidence="3 10" id="KW-0812">Transmembrane</keyword>
<evidence type="ECO:0000313" key="12">
    <source>
        <dbReference type="WBParaSite" id="ACRNAN_scaffold4410.g12791.t1"/>
    </source>
</evidence>